<dbReference type="AlphaFoldDB" id="A0A517Z6W4"/>
<dbReference type="InterPro" id="IPR004107">
    <property type="entry name" value="Integrase_SAM-like_N"/>
</dbReference>
<dbReference type="PANTHER" id="PTHR30349">
    <property type="entry name" value="PHAGE INTEGRASE-RELATED"/>
    <property type="match status" value="1"/>
</dbReference>
<dbReference type="Pfam" id="PF00589">
    <property type="entry name" value="Phage_integrase"/>
    <property type="match status" value="1"/>
</dbReference>
<dbReference type="InterPro" id="IPR011932">
    <property type="entry name" value="Recomb_XerD"/>
</dbReference>
<sequence>MPPRKRPPASSTAAPDSPLNPATHRGPFLDYLRAECGMAANTINAYSNDLAQFLTWLEGRKVRSLSQIDLQLLSAFLDELHSRGLAATTIARRLVGIKMFFRYLVLEGVVAESTAELLSSPKLWQYLPTVMSPEMVDRLLAAPGPHDSYPLRDRALLTVLYATGCRASELTGLRLQDVRLDESYCRCLGKGNKERIVSLNPVAVLALETYLNRERPGLVGHRDTDAVFVTRTGRPLSRVMIWHLVKKYAARIGCSRQVSPHTLRHSFATHMLAGGADIRALQEMLGHASIRTTQIYTQVEHSRLKAVHTKCHPRG</sequence>
<dbReference type="InterPro" id="IPR013762">
    <property type="entry name" value="Integrase-like_cat_sf"/>
</dbReference>
<dbReference type="KEGG" id="mri:Mal4_25030"/>
<keyword evidence="15" id="KW-1185">Reference proteome</keyword>
<feature type="active site" evidence="10">
    <location>
        <position position="261"/>
    </location>
</feature>
<dbReference type="InterPro" id="IPR002104">
    <property type="entry name" value="Integrase_catalytic"/>
</dbReference>
<dbReference type="InterPro" id="IPR011010">
    <property type="entry name" value="DNA_brk_join_enz"/>
</dbReference>
<evidence type="ECO:0000313" key="14">
    <source>
        <dbReference type="EMBL" id="QDU38179.1"/>
    </source>
</evidence>
<evidence type="ECO:0000259" key="13">
    <source>
        <dbReference type="PROSITE" id="PS51900"/>
    </source>
</evidence>
<keyword evidence="3 10" id="KW-0963">Cytoplasm</keyword>
<dbReference type="NCBIfam" id="NF001399">
    <property type="entry name" value="PRK00283.1"/>
    <property type="match status" value="1"/>
</dbReference>
<proteinExistence type="inferred from homology"/>
<dbReference type="SUPFAM" id="SSF56349">
    <property type="entry name" value="DNA breaking-rejoining enzymes"/>
    <property type="match status" value="1"/>
</dbReference>
<feature type="active site" evidence="10">
    <location>
        <position position="190"/>
    </location>
</feature>
<dbReference type="GO" id="GO:0005737">
    <property type="term" value="C:cytoplasm"/>
    <property type="evidence" value="ECO:0007669"/>
    <property type="project" value="UniProtKB-SubCell"/>
</dbReference>
<dbReference type="RefSeq" id="WP_145369491.1">
    <property type="nucleotide sequence ID" value="NZ_CP036275.1"/>
</dbReference>
<dbReference type="GO" id="GO:0009037">
    <property type="term" value="F:tyrosine-based site-specific recombinase activity"/>
    <property type="evidence" value="ECO:0007669"/>
    <property type="project" value="UniProtKB-UniRule"/>
</dbReference>
<dbReference type="Gene3D" id="1.10.443.10">
    <property type="entry name" value="Intergrase catalytic core"/>
    <property type="match status" value="1"/>
</dbReference>
<evidence type="ECO:0000256" key="9">
    <source>
        <dbReference type="ARBA" id="ARBA00023306"/>
    </source>
</evidence>
<dbReference type="Proteomes" id="UP000320496">
    <property type="component" value="Chromosome"/>
</dbReference>
<dbReference type="InterPro" id="IPR010998">
    <property type="entry name" value="Integrase_recombinase_N"/>
</dbReference>
<keyword evidence="5 10" id="KW-0159">Chromosome partition</keyword>
<feature type="active site" evidence="10">
    <location>
        <position position="264"/>
    </location>
</feature>
<evidence type="ECO:0000313" key="15">
    <source>
        <dbReference type="Proteomes" id="UP000320496"/>
    </source>
</evidence>
<dbReference type="Pfam" id="PF02899">
    <property type="entry name" value="Phage_int_SAM_1"/>
    <property type="match status" value="1"/>
</dbReference>
<evidence type="ECO:0000256" key="7">
    <source>
        <dbReference type="ARBA" id="ARBA00023125"/>
    </source>
</evidence>
<dbReference type="GO" id="GO:0051301">
    <property type="term" value="P:cell division"/>
    <property type="evidence" value="ECO:0007669"/>
    <property type="project" value="UniProtKB-KW"/>
</dbReference>
<comment type="similarity">
    <text evidence="10">Belongs to the 'phage' integrase family. XerC subfamily.</text>
</comment>
<dbReference type="EMBL" id="CP036275">
    <property type="protein sequence ID" value="QDU38179.1"/>
    <property type="molecule type" value="Genomic_DNA"/>
</dbReference>
<gene>
    <name evidence="14" type="primary">xerD</name>
    <name evidence="10" type="synonym">xerC</name>
    <name evidence="14" type="ORF">Mal4_25030</name>
</gene>
<evidence type="ECO:0000256" key="3">
    <source>
        <dbReference type="ARBA" id="ARBA00022490"/>
    </source>
</evidence>
<evidence type="ECO:0000256" key="1">
    <source>
        <dbReference type="ARBA" id="ARBA00004496"/>
    </source>
</evidence>
<keyword evidence="6 10" id="KW-0229">DNA integration</keyword>
<comment type="similarity">
    <text evidence="2">Belongs to the 'phage' integrase family. XerD subfamily.</text>
</comment>
<feature type="compositionally biased region" description="Low complexity" evidence="11">
    <location>
        <begin position="8"/>
        <end position="17"/>
    </location>
</feature>
<dbReference type="Gene3D" id="1.10.150.130">
    <property type="match status" value="1"/>
</dbReference>
<dbReference type="CDD" id="cd00798">
    <property type="entry name" value="INT_XerDC_C"/>
    <property type="match status" value="1"/>
</dbReference>
<feature type="active site" evidence="10">
    <location>
        <position position="166"/>
    </location>
</feature>
<feature type="active site" evidence="10">
    <location>
        <position position="287"/>
    </location>
</feature>
<organism evidence="14 15">
    <name type="scientific">Maioricimonas rarisocia</name>
    <dbReference type="NCBI Taxonomy" id="2528026"/>
    <lineage>
        <taxon>Bacteria</taxon>
        <taxon>Pseudomonadati</taxon>
        <taxon>Planctomycetota</taxon>
        <taxon>Planctomycetia</taxon>
        <taxon>Planctomycetales</taxon>
        <taxon>Planctomycetaceae</taxon>
        <taxon>Maioricimonas</taxon>
    </lineage>
</organism>
<dbReference type="InterPro" id="IPR044068">
    <property type="entry name" value="CB"/>
</dbReference>
<evidence type="ECO:0000256" key="2">
    <source>
        <dbReference type="ARBA" id="ARBA00010450"/>
    </source>
</evidence>
<feature type="region of interest" description="Disordered" evidence="11">
    <location>
        <begin position="1"/>
        <end position="22"/>
    </location>
</feature>
<keyword evidence="9 10" id="KW-0131">Cell cycle</keyword>
<dbReference type="NCBIfam" id="TIGR02225">
    <property type="entry name" value="recomb_XerD"/>
    <property type="match status" value="1"/>
</dbReference>
<evidence type="ECO:0000256" key="5">
    <source>
        <dbReference type="ARBA" id="ARBA00022829"/>
    </source>
</evidence>
<dbReference type="PANTHER" id="PTHR30349:SF81">
    <property type="entry name" value="TYROSINE RECOMBINASE XERC"/>
    <property type="match status" value="1"/>
</dbReference>
<evidence type="ECO:0000256" key="8">
    <source>
        <dbReference type="ARBA" id="ARBA00023172"/>
    </source>
</evidence>
<comment type="subcellular location">
    <subcellularLocation>
        <location evidence="1 10">Cytoplasm</location>
    </subcellularLocation>
</comment>
<reference evidence="14 15" key="1">
    <citation type="submission" date="2019-02" db="EMBL/GenBank/DDBJ databases">
        <title>Deep-cultivation of Planctomycetes and their phenomic and genomic characterization uncovers novel biology.</title>
        <authorList>
            <person name="Wiegand S."/>
            <person name="Jogler M."/>
            <person name="Boedeker C."/>
            <person name="Pinto D."/>
            <person name="Vollmers J."/>
            <person name="Rivas-Marin E."/>
            <person name="Kohn T."/>
            <person name="Peeters S.H."/>
            <person name="Heuer A."/>
            <person name="Rast P."/>
            <person name="Oberbeckmann S."/>
            <person name="Bunk B."/>
            <person name="Jeske O."/>
            <person name="Meyerdierks A."/>
            <person name="Storesund J.E."/>
            <person name="Kallscheuer N."/>
            <person name="Luecker S."/>
            <person name="Lage O.M."/>
            <person name="Pohl T."/>
            <person name="Merkel B.J."/>
            <person name="Hornburger P."/>
            <person name="Mueller R.-W."/>
            <person name="Bruemmer F."/>
            <person name="Labrenz M."/>
            <person name="Spormann A.M."/>
            <person name="Op den Camp H."/>
            <person name="Overmann J."/>
            <person name="Amann R."/>
            <person name="Jetten M.S.M."/>
            <person name="Mascher T."/>
            <person name="Medema M.H."/>
            <person name="Devos D.P."/>
            <person name="Kaster A.-K."/>
            <person name="Ovreas L."/>
            <person name="Rohde M."/>
            <person name="Galperin M.Y."/>
            <person name="Jogler C."/>
        </authorList>
    </citation>
    <scope>NUCLEOTIDE SEQUENCE [LARGE SCALE GENOMIC DNA]</scope>
    <source>
        <strain evidence="14 15">Mal4</strain>
    </source>
</reference>
<feature type="active site" description="O-(3'-phospho-DNA)-tyrosine intermediate" evidence="10">
    <location>
        <position position="296"/>
    </location>
</feature>
<feature type="domain" description="Tyr recombinase" evidence="12">
    <location>
        <begin position="126"/>
        <end position="309"/>
    </location>
</feature>
<dbReference type="PROSITE" id="PS51900">
    <property type="entry name" value="CB"/>
    <property type="match status" value="1"/>
</dbReference>
<evidence type="ECO:0000256" key="4">
    <source>
        <dbReference type="ARBA" id="ARBA00022618"/>
    </source>
</evidence>
<dbReference type="SUPFAM" id="SSF47823">
    <property type="entry name" value="lambda integrase-like, N-terminal domain"/>
    <property type="match status" value="1"/>
</dbReference>
<dbReference type="InterPro" id="IPR050090">
    <property type="entry name" value="Tyrosine_recombinase_XerCD"/>
</dbReference>
<keyword evidence="4 10" id="KW-0132">Cell division</keyword>
<comment type="subunit">
    <text evidence="10">Forms a cyclic heterotetrameric complex composed of two molecules of XerC and two molecules of XerD.</text>
</comment>
<dbReference type="HAMAP" id="MF_01808">
    <property type="entry name" value="Recomb_XerC_XerD"/>
    <property type="match status" value="1"/>
</dbReference>
<dbReference type="OrthoDB" id="9801717at2"/>
<accession>A0A517Z6W4</accession>
<keyword evidence="7 10" id="KW-0238">DNA-binding</keyword>
<name>A0A517Z6W4_9PLAN</name>
<evidence type="ECO:0000256" key="10">
    <source>
        <dbReference type="HAMAP-Rule" id="MF_01808"/>
    </source>
</evidence>
<dbReference type="GO" id="GO:0007059">
    <property type="term" value="P:chromosome segregation"/>
    <property type="evidence" value="ECO:0007669"/>
    <property type="project" value="UniProtKB-UniRule"/>
</dbReference>
<evidence type="ECO:0000256" key="11">
    <source>
        <dbReference type="SAM" id="MobiDB-lite"/>
    </source>
</evidence>
<feature type="domain" description="Core-binding (CB)" evidence="13">
    <location>
        <begin position="19"/>
        <end position="105"/>
    </location>
</feature>
<dbReference type="GO" id="GO:0003677">
    <property type="term" value="F:DNA binding"/>
    <property type="evidence" value="ECO:0007669"/>
    <property type="project" value="UniProtKB-UniRule"/>
</dbReference>
<dbReference type="InterPro" id="IPR023009">
    <property type="entry name" value="Tyrosine_recombinase_XerC/XerD"/>
</dbReference>
<keyword evidence="8 10" id="KW-0233">DNA recombination</keyword>
<protein>
    <recommendedName>
        <fullName evidence="10">Tyrosine recombinase XerC</fullName>
    </recommendedName>
</protein>
<dbReference type="GO" id="GO:0006313">
    <property type="term" value="P:DNA transposition"/>
    <property type="evidence" value="ECO:0007669"/>
    <property type="project" value="UniProtKB-UniRule"/>
</dbReference>
<evidence type="ECO:0000256" key="6">
    <source>
        <dbReference type="ARBA" id="ARBA00022908"/>
    </source>
</evidence>
<comment type="function">
    <text evidence="10">Site-specific tyrosine recombinase, which acts by catalyzing the cutting and rejoining of the recombining DNA molecules. The XerC-XerD complex is essential to convert dimers of the bacterial chromosome into monomers to permit their segregation at cell division. It also contributes to the segregational stability of plasmids.</text>
</comment>
<dbReference type="PROSITE" id="PS51898">
    <property type="entry name" value="TYR_RECOMBINASE"/>
    <property type="match status" value="1"/>
</dbReference>
<evidence type="ECO:0000259" key="12">
    <source>
        <dbReference type="PROSITE" id="PS51898"/>
    </source>
</evidence>